<evidence type="ECO:0000313" key="1">
    <source>
        <dbReference type="EMBL" id="EMA51084.1"/>
    </source>
</evidence>
<keyword evidence="2" id="KW-1185">Reference proteome</keyword>
<dbReference type="PATRIC" id="fig|1227457.3.peg.2972"/>
<organism evidence="1 2">
    <name type="scientific">Halococcus thailandensis JCM 13552</name>
    <dbReference type="NCBI Taxonomy" id="1227457"/>
    <lineage>
        <taxon>Archaea</taxon>
        <taxon>Methanobacteriati</taxon>
        <taxon>Methanobacteriota</taxon>
        <taxon>Stenosarchaea group</taxon>
        <taxon>Halobacteria</taxon>
        <taxon>Halobacteriales</taxon>
        <taxon>Halococcaceae</taxon>
        <taxon>Halococcus</taxon>
    </lineage>
</organism>
<gene>
    <name evidence="1" type="ORF">C451_15358</name>
</gene>
<sequence length="54" mass="6561">MSYFERLNRYIGREDSERTEYVCRDCASGFDERWQVCPECGGYSVRRREWGSLR</sequence>
<dbReference type="AlphaFoldDB" id="M0N1V1"/>
<accession>M0N1V1</accession>
<dbReference type="OrthoDB" id="295069at2157"/>
<comment type="caution">
    <text evidence="1">The sequence shown here is derived from an EMBL/GenBank/DDBJ whole genome shotgun (WGS) entry which is preliminary data.</text>
</comment>
<dbReference type="RefSeq" id="WP_007741808.1">
    <property type="nucleotide sequence ID" value="NZ_AOMF01000166.1"/>
</dbReference>
<reference evidence="1 2" key="1">
    <citation type="journal article" date="2014" name="PLoS Genet.">
        <title>Phylogenetically driven sequencing of extremely halophilic archaea reveals strategies for static and dynamic osmo-response.</title>
        <authorList>
            <person name="Becker E.A."/>
            <person name="Seitzer P.M."/>
            <person name="Tritt A."/>
            <person name="Larsen D."/>
            <person name="Krusor M."/>
            <person name="Yao A.I."/>
            <person name="Wu D."/>
            <person name="Madern D."/>
            <person name="Eisen J.A."/>
            <person name="Darling A.E."/>
            <person name="Facciotti M.T."/>
        </authorList>
    </citation>
    <scope>NUCLEOTIDE SEQUENCE [LARGE SCALE GENOMIC DNA]</scope>
    <source>
        <strain evidence="1 2">JCM 13552</strain>
    </source>
</reference>
<protein>
    <recommendedName>
        <fullName evidence="3">Small CPxCG-related zinc finger protein</fullName>
    </recommendedName>
</protein>
<evidence type="ECO:0000313" key="2">
    <source>
        <dbReference type="Proteomes" id="UP000011680"/>
    </source>
</evidence>
<proteinExistence type="predicted"/>
<evidence type="ECO:0008006" key="3">
    <source>
        <dbReference type="Google" id="ProtNLM"/>
    </source>
</evidence>
<dbReference type="EMBL" id="AOMF01000166">
    <property type="protein sequence ID" value="EMA51084.1"/>
    <property type="molecule type" value="Genomic_DNA"/>
</dbReference>
<name>M0N1V1_9EURY</name>
<dbReference type="Proteomes" id="UP000011680">
    <property type="component" value="Unassembled WGS sequence"/>
</dbReference>